<sequence length="82" mass="8970">MIIQLNKVISGGQTGIDQIALKLAREYCINPNDDALLAFIVDNGIQVLNVAGNKQSILTPADEQMSRERLRKLFGSVNLSKS</sequence>
<gene>
    <name evidence="1" type="ORF">FXV77_09490</name>
</gene>
<accession>A0A5D4H7B1</accession>
<comment type="caution">
    <text evidence="1">The sequence shown here is derived from an EMBL/GenBank/DDBJ whole genome shotgun (WGS) entry which is preliminary data.</text>
</comment>
<reference evidence="1 2" key="1">
    <citation type="submission" date="2019-08" db="EMBL/GenBank/DDBJ databases">
        <title>Phlebobacter frassis gen. nov. sp. nov., a new member of family Sphingobacteriaceae isolated from sand fly rearing media.</title>
        <authorList>
            <person name="Kakumanu M.L."/>
            <person name="Marayati B.F."/>
            <person name="Wada-Katsumata A."/>
            <person name="Wasserberg G."/>
            <person name="Schal C."/>
            <person name="Apperson C.S."/>
            <person name="Ponnusamy L."/>
        </authorList>
    </citation>
    <scope>NUCLEOTIDE SEQUENCE [LARGE SCALE GENOMIC DNA]</scope>
    <source>
        <strain evidence="1 2">SSI9</strain>
    </source>
</reference>
<name>A0A5D4H7B1_9SPHI</name>
<dbReference type="Proteomes" id="UP000322362">
    <property type="component" value="Unassembled WGS sequence"/>
</dbReference>
<dbReference type="AlphaFoldDB" id="A0A5D4H7B1"/>
<dbReference type="Gene3D" id="3.40.50.450">
    <property type="match status" value="1"/>
</dbReference>
<keyword evidence="2" id="KW-1185">Reference proteome</keyword>
<protein>
    <submittedName>
        <fullName evidence="1">Uncharacterized protein</fullName>
    </submittedName>
</protein>
<proteinExistence type="predicted"/>
<evidence type="ECO:0000313" key="2">
    <source>
        <dbReference type="Proteomes" id="UP000322362"/>
    </source>
</evidence>
<dbReference type="RefSeq" id="WP_148918995.1">
    <property type="nucleotide sequence ID" value="NZ_VTAV01000005.1"/>
</dbReference>
<dbReference type="EMBL" id="VTAV01000005">
    <property type="protein sequence ID" value="TYR36143.1"/>
    <property type="molecule type" value="Genomic_DNA"/>
</dbReference>
<organism evidence="1 2">
    <name type="scientific">Sphingobacterium phlebotomi</name>
    <dbReference type="NCBI Taxonomy" id="2605433"/>
    <lineage>
        <taxon>Bacteria</taxon>
        <taxon>Pseudomonadati</taxon>
        <taxon>Bacteroidota</taxon>
        <taxon>Sphingobacteriia</taxon>
        <taxon>Sphingobacteriales</taxon>
        <taxon>Sphingobacteriaceae</taxon>
        <taxon>Sphingobacterium</taxon>
    </lineage>
</organism>
<evidence type="ECO:0000313" key="1">
    <source>
        <dbReference type="EMBL" id="TYR36143.1"/>
    </source>
</evidence>